<evidence type="ECO:0000256" key="2">
    <source>
        <dbReference type="ARBA" id="ARBA00022840"/>
    </source>
</evidence>
<dbReference type="Proteomes" id="UP000177025">
    <property type="component" value="Unassembled WGS sequence"/>
</dbReference>
<dbReference type="InterPro" id="IPR045076">
    <property type="entry name" value="MutS"/>
</dbReference>
<dbReference type="InterPro" id="IPR007696">
    <property type="entry name" value="DNA_mismatch_repair_MutS_core"/>
</dbReference>
<sequence>MSRFGEPLTLSLPSEPGELEKELINVIFLNTGQLHKLYNWFVMITGLKRKYRNPPMNRYFNGIADYTNIISELDKCVDQNGEVRDNASVELARIRTRKRKLKNNIHQKLLKLLSERSNIFSDATIVERNNRYVLPLKRNFKKDFNGIVHAYSNSGETVFVEPVEITDDAALLVELEEQETQEIERILKQLTALIRTQINDIESDIETVVGLDLRFAKVKFANELNATRPVFGDGLTIIDGYHPILKRISQNVVPLNLKLVPEKTVLLISGPNAGGKTVVLKTIGLLVQMAKCGFFITAGEGSIMPFFEEVYADIGDEQSIEFDLSTFAGHLKWIKESLNANRNSLILLDELMSQTSAEEGSALASALLEEFVRKGGTVIATTHNETLKIFASQHRNMINGGMEYADRPTYRLMLGVPQSSNAIKLARTLGINGPIIDSAIKHLSSDKLSVNTLLEDLSRERTAAEKERKELDLMIKEYKIKLDELNTRRKKEVDDLRLKYKQEMVSAKRSVERLIKDLRSKKADGEIVKKAREFFDQALPPEEKNKPYYPRIGELVHINGISKPGLVMEEHDGKYKISLENIFYWVEPESLIQLRKEK</sequence>
<dbReference type="SUPFAM" id="SSF52540">
    <property type="entry name" value="P-loop containing nucleoside triphosphate hydrolases"/>
    <property type="match status" value="1"/>
</dbReference>
<dbReference type="SMART" id="SM00534">
    <property type="entry name" value="MUTSac"/>
    <property type="match status" value="1"/>
</dbReference>
<evidence type="ECO:0008006" key="9">
    <source>
        <dbReference type="Google" id="ProtNLM"/>
    </source>
</evidence>
<evidence type="ECO:0000313" key="8">
    <source>
        <dbReference type="Proteomes" id="UP000177025"/>
    </source>
</evidence>
<comment type="caution">
    <text evidence="7">The sequence shown here is derived from an EMBL/GenBank/DDBJ whole genome shotgun (WGS) entry which is preliminary data.</text>
</comment>
<dbReference type="GO" id="GO:0005524">
    <property type="term" value="F:ATP binding"/>
    <property type="evidence" value="ECO:0007669"/>
    <property type="project" value="UniProtKB-KW"/>
</dbReference>
<evidence type="ECO:0000256" key="3">
    <source>
        <dbReference type="ARBA" id="ARBA00023125"/>
    </source>
</evidence>
<dbReference type="InterPro" id="IPR027417">
    <property type="entry name" value="P-loop_NTPase"/>
</dbReference>
<keyword evidence="3" id="KW-0238">DNA-binding</keyword>
<protein>
    <recommendedName>
        <fullName evidence="9">DNA mismatch repair proteins mutS family domain-containing protein</fullName>
    </recommendedName>
</protein>
<dbReference type="PANTHER" id="PTHR48466:SF2">
    <property type="entry name" value="OS10G0509000 PROTEIN"/>
    <property type="match status" value="1"/>
</dbReference>
<dbReference type="GO" id="GO:0140664">
    <property type="term" value="F:ATP-dependent DNA damage sensor activity"/>
    <property type="evidence" value="ECO:0007669"/>
    <property type="project" value="InterPro"/>
</dbReference>
<dbReference type="InterPro" id="IPR005747">
    <property type="entry name" value="MutS2"/>
</dbReference>
<evidence type="ECO:0000259" key="6">
    <source>
        <dbReference type="SMART" id="SM00534"/>
    </source>
</evidence>
<dbReference type="GO" id="GO:0045910">
    <property type="term" value="P:negative regulation of DNA recombination"/>
    <property type="evidence" value="ECO:0007669"/>
    <property type="project" value="InterPro"/>
</dbReference>
<proteinExistence type="predicted"/>
<evidence type="ECO:0000313" key="7">
    <source>
        <dbReference type="EMBL" id="OGC43589.1"/>
    </source>
</evidence>
<reference evidence="7 8" key="1">
    <citation type="journal article" date="2016" name="Nat. Commun.">
        <title>Thousands of microbial genomes shed light on interconnected biogeochemical processes in an aquifer system.</title>
        <authorList>
            <person name="Anantharaman K."/>
            <person name="Brown C.T."/>
            <person name="Hug L.A."/>
            <person name="Sharon I."/>
            <person name="Castelle C.J."/>
            <person name="Probst A.J."/>
            <person name="Thomas B.C."/>
            <person name="Singh A."/>
            <person name="Wilkins M.J."/>
            <person name="Karaoz U."/>
            <person name="Brodie E.L."/>
            <person name="Williams K.H."/>
            <person name="Hubbard S.S."/>
            <person name="Banfield J.F."/>
        </authorList>
    </citation>
    <scope>NUCLEOTIDE SEQUENCE [LARGE SCALE GENOMIC DNA]</scope>
</reference>
<keyword evidence="1" id="KW-0547">Nucleotide-binding</keyword>
<keyword evidence="4" id="KW-0175">Coiled coil</keyword>
<dbReference type="GO" id="GO:0030983">
    <property type="term" value="F:mismatched DNA binding"/>
    <property type="evidence" value="ECO:0007669"/>
    <property type="project" value="InterPro"/>
</dbReference>
<evidence type="ECO:0000259" key="5">
    <source>
        <dbReference type="SMART" id="SM00533"/>
    </source>
</evidence>
<dbReference type="GO" id="GO:0006298">
    <property type="term" value="P:mismatch repair"/>
    <property type="evidence" value="ECO:0007669"/>
    <property type="project" value="InterPro"/>
</dbReference>
<dbReference type="InterPro" id="IPR000432">
    <property type="entry name" value="DNA_mismatch_repair_MutS_C"/>
</dbReference>
<dbReference type="AlphaFoldDB" id="A0A1F4UF85"/>
<accession>A0A1F4UF85</accession>
<gene>
    <name evidence="7" type="ORF">A2Y85_05610</name>
</gene>
<dbReference type="Gene3D" id="3.40.50.300">
    <property type="entry name" value="P-loop containing nucleotide triphosphate hydrolases"/>
    <property type="match status" value="1"/>
</dbReference>
<dbReference type="NCBIfam" id="TIGR01069">
    <property type="entry name" value="mutS2"/>
    <property type="match status" value="1"/>
</dbReference>
<dbReference type="GO" id="GO:0004519">
    <property type="term" value="F:endonuclease activity"/>
    <property type="evidence" value="ECO:0007669"/>
    <property type="project" value="InterPro"/>
</dbReference>
<feature type="domain" description="DNA mismatch repair protein MutS core" evidence="5">
    <location>
        <begin position="2"/>
        <end position="248"/>
    </location>
</feature>
<dbReference type="EMBL" id="MEUM01000015">
    <property type="protein sequence ID" value="OGC43589.1"/>
    <property type="molecule type" value="Genomic_DNA"/>
</dbReference>
<dbReference type="InterPro" id="IPR036187">
    <property type="entry name" value="DNA_mismatch_repair_MutS_sf"/>
</dbReference>
<dbReference type="PIRSF" id="PIRSF005814">
    <property type="entry name" value="MutS_YshD"/>
    <property type="match status" value="1"/>
</dbReference>
<feature type="domain" description="DNA mismatch repair proteins mutS family" evidence="6">
    <location>
        <begin position="263"/>
        <end position="444"/>
    </location>
</feature>
<feature type="coiled-coil region" evidence="4">
    <location>
        <begin position="454"/>
        <end position="495"/>
    </location>
</feature>
<dbReference type="Pfam" id="PF00488">
    <property type="entry name" value="MutS_V"/>
    <property type="match status" value="1"/>
</dbReference>
<keyword evidence="2" id="KW-0067">ATP-binding</keyword>
<evidence type="ECO:0000256" key="4">
    <source>
        <dbReference type="SAM" id="Coils"/>
    </source>
</evidence>
<dbReference type="SMART" id="SM00533">
    <property type="entry name" value="MUTSd"/>
    <property type="match status" value="1"/>
</dbReference>
<name>A0A1F4UF85_UNCW3</name>
<dbReference type="SUPFAM" id="SSF48334">
    <property type="entry name" value="DNA repair protein MutS, domain III"/>
    <property type="match status" value="1"/>
</dbReference>
<evidence type="ECO:0000256" key="1">
    <source>
        <dbReference type="ARBA" id="ARBA00022741"/>
    </source>
</evidence>
<dbReference type="GO" id="GO:0016887">
    <property type="term" value="F:ATP hydrolysis activity"/>
    <property type="evidence" value="ECO:0007669"/>
    <property type="project" value="InterPro"/>
</dbReference>
<organism evidence="7 8">
    <name type="scientific">candidate division WOR-3 bacterium RBG_13_43_14</name>
    <dbReference type="NCBI Taxonomy" id="1802590"/>
    <lineage>
        <taxon>Bacteria</taxon>
        <taxon>Bacteria division WOR-3</taxon>
    </lineage>
</organism>
<dbReference type="PANTHER" id="PTHR48466">
    <property type="entry name" value="OS10G0509000 PROTEIN-RELATED"/>
    <property type="match status" value="1"/>
</dbReference>